<organism evidence="1 2">
    <name type="scientific">Actinomadura alba</name>
    <dbReference type="NCBI Taxonomy" id="406431"/>
    <lineage>
        <taxon>Bacteria</taxon>
        <taxon>Bacillati</taxon>
        <taxon>Actinomycetota</taxon>
        <taxon>Actinomycetes</taxon>
        <taxon>Streptosporangiales</taxon>
        <taxon>Thermomonosporaceae</taxon>
        <taxon>Actinomadura</taxon>
    </lineage>
</organism>
<dbReference type="InterPro" id="IPR011990">
    <property type="entry name" value="TPR-like_helical_dom_sf"/>
</dbReference>
<dbReference type="EMBL" id="JABVEC010000009">
    <property type="protein sequence ID" value="MBC6466585.1"/>
    <property type="molecule type" value="Genomic_DNA"/>
</dbReference>
<keyword evidence="2" id="KW-1185">Reference proteome</keyword>
<gene>
    <name evidence="1" type="ORF">HKK74_13880</name>
</gene>
<evidence type="ECO:0000313" key="2">
    <source>
        <dbReference type="Proteomes" id="UP000805614"/>
    </source>
</evidence>
<dbReference type="Proteomes" id="UP000805614">
    <property type="component" value="Unassembled WGS sequence"/>
</dbReference>
<proteinExistence type="predicted"/>
<comment type="caution">
    <text evidence="1">The sequence shown here is derived from an EMBL/GenBank/DDBJ whole genome shotgun (WGS) entry which is preliminary data.</text>
</comment>
<evidence type="ECO:0000313" key="1">
    <source>
        <dbReference type="EMBL" id="MBC6466585.1"/>
    </source>
</evidence>
<evidence type="ECO:0008006" key="3">
    <source>
        <dbReference type="Google" id="ProtNLM"/>
    </source>
</evidence>
<dbReference type="RefSeq" id="WP_187243606.1">
    <property type="nucleotide sequence ID" value="NZ_BAAAOK010000013.1"/>
</dbReference>
<dbReference type="Gene3D" id="1.25.40.10">
    <property type="entry name" value="Tetratricopeptide repeat domain"/>
    <property type="match status" value="1"/>
</dbReference>
<dbReference type="SUPFAM" id="SSF81901">
    <property type="entry name" value="HCP-like"/>
    <property type="match status" value="1"/>
</dbReference>
<sequence>MDLDAALAATADSIARMPEEVRAVGLDELRTELQRRKGDDIAWAKHTAFIDSLELEQAAYELGRRHDESGDLGGAARWYRVAAKNDYADAALRLGMVLDLLADRCAGYDDHDAPDTRHQELHLVTEAAHAYSEAYAAGYAEAADKVDEMLAAFTRRQNRPPREPAPARTAPSGHDCSYVREFTPESGVLSENEIQELSRYSAQCLTCMKEFVTLVRAAASALPTGNVTDPCATDDETTRSTGRVRVTACDDR</sequence>
<accession>A0ABR7LQ25</accession>
<protein>
    <recommendedName>
        <fullName evidence="3">Sel1 repeat-containing protein</fullName>
    </recommendedName>
</protein>
<name>A0ABR7LQ25_9ACTN</name>
<reference evidence="1 2" key="1">
    <citation type="submission" date="2020-06" db="EMBL/GenBank/DDBJ databases">
        <title>Actinomadura xiongansis sp. nov., isolated from soil of Baiyangdian.</title>
        <authorList>
            <person name="Zhang X."/>
        </authorList>
    </citation>
    <scope>NUCLEOTIDE SEQUENCE [LARGE SCALE GENOMIC DNA]</scope>
    <source>
        <strain evidence="1 2">HBUM206468</strain>
    </source>
</reference>